<dbReference type="HOGENOM" id="CLU_428454_0_0_1"/>
<dbReference type="GO" id="GO:0072686">
    <property type="term" value="C:mitotic spindle"/>
    <property type="evidence" value="ECO:0000318"/>
    <property type="project" value="GO_Central"/>
</dbReference>
<dbReference type="PIR" id="T20117">
    <property type="entry name" value="T20117"/>
</dbReference>
<dbReference type="IntAct" id="G5EFM0">
    <property type="interactions" value="4"/>
</dbReference>
<dbReference type="PANTHER" id="PTHR23168">
    <property type="entry name" value="MITOTIC SPINDLE ASSEMBLY CHECKPOINT PROTEIN MAD1 MITOTIC ARREST DEFICIENT-LIKE PROTEIN 1"/>
    <property type="match status" value="1"/>
</dbReference>
<keyword evidence="3" id="KW-0132">Cell division</keyword>
<dbReference type="Gene3D" id="3.30.457.60">
    <property type="match status" value="1"/>
</dbReference>
<dbReference type="GO" id="GO:0033316">
    <property type="term" value="P:meiotic spindle assembly checkpoint signaling"/>
    <property type="evidence" value="ECO:0000314"/>
    <property type="project" value="ComplexPortal"/>
</dbReference>
<reference evidence="9" key="2">
    <citation type="journal article" date="1999" name="Nat. Cell Biol.">
        <title>Components of the spindle-assembly checkpoint are essential in Caenorhabditis elegans.</title>
        <authorList>
            <person name="Kitagawa R."/>
            <person name="Rose A.M."/>
        </authorList>
    </citation>
    <scope>NUCLEOTIDE SEQUENCE</scope>
</reference>
<evidence type="ECO:0000313" key="12">
    <source>
        <dbReference type="WormBase" id="C50F4.11"/>
    </source>
</evidence>
<dbReference type="GO" id="GO:0010965">
    <property type="term" value="P:regulation of mitotic sister chromatid separation"/>
    <property type="evidence" value="ECO:0000316"/>
    <property type="project" value="UniProtKB"/>
</dbReference>
<dbReference type="AlphaFoldDB" id="G5EFM0"/>
<evidence type="ECO:0000256" key="4">
    <source>
        <dbReference type="ARBA" id="ARBA00022776"/>
    </source>
</evidence>
<dbReference type="OrthoDB" id="331602at2759"/>
<keyword evidence="11" id="KW-1185">Reference proteome</keyword>
<dbReference type="ComplexPortal" id="CPX-401">
    <property type="entry name" value="Mitotic checkpoint complex, Mad-1-Mad-2-Bub-1-Bub-3 subcomplex"/>
</dbReference>
<evidence type="ECO:0000313" key="10">
    <source>
        <dbReference type="EMBL" id="CAA94745.2"/>
    </source>
</evidence>
<protein>
    <submittedName>
        <fullName evidence="10">MAD (Yeast Mitosis arrest DeFicient) related</fullName>
    </submittedName>
    <submittedName>
        <fullName evidence="9">MDF-1</fullName>
    </submittedName>
</protein>
<dbReference type="OMA" id="QCAKARL"/>
<dbReference type="KEGG" id="cel:CELE_C50F4.11"/>
<dbReference type="EMBL" id="BX284605">
    <property type="protein sequence ID" value="CAA94745.2"/>
    <property type="molecule type" value="Genomic_DNA"/>
</dbReference>
<dbReference type="PeptideAtlas" id="G5EFM0"/>
<dbReference type="eggNOG" id="ENOG502SYE1">
    <property type="taxonomic scope" value="Eukaryota"/>
</dbReference>
<dbReference type="PaxDb" id="6239-C50F4.11"/>
<dbReference type="CTD" id="179338"/>
<dbReference type="GO" id="GO:0009792">
    <property type="term" value="P:embryo development ending in birth or egg hatching"/>
    <property type="evidence" value="ECO:0000315"/>
    <property type="project" value="UniProtKB"/>
</dbReference>
<dbReference type="Proteomes" id="UP000001940">
    <property type="component" value="Chromosome V"/>
</dbReference>
<evidence type="ECO:0000313" key="9">
    <source>
        <dbReference type="EMBL" id="AAF63494.1"/>
    </source>
</evidence>
<dbReference type="WormBase" id="C50F4.11">
    <property type="protein sequence ID" value="CE28212"/>
    <property type="gene ID" value="WBGene00003160"/>
    <property type="gene designation" value="mdf-1"/>
</dbReference>
<accession>G5EFM0</accession>
<feature type="region of interest" description="Disordered" evidence="8">
    <location>
        <begin position="424"/>
        <end position="443"/>
    </location>
</feature>
<dbReference type="GO" id="GO:0031965">
    <property type="term" value="C:nuclear membrane"/>
    <property type="evidence" value="ECO:0000315"/>
    <property type="project" value="UniProtKB"/>
</dbReference>
<dbReference type="GO" id="GO:0000776">
    <property type="term" value="C:kinetochore"/>
    <property type="evidence" value="ECO:0000314"/>
    <property type="project" value="WormBase"/>
</dbReference>
<keyword evidence="5" id="KW-0539">Nucleus</keyword>
<dbReference type="RefSeq" id="NP_505462.1">
    <property type="nucleotide sequence ID" value="NM_073061.5"/>
</dbReference>
<keyword evidence="13" id="KW-1267">Proteomics identification</keyword>
<organism evidence="9">
    <name type="scientific">Caenorhabditis elegans</name>
    <dbReference type="NCBI Taxonomy" id="6239"/>
    <lineage>
        <taxon>Eukaryota</taxon>
        <taxon>Metazoa</taxon>
        <taxon>Ecdysozoa</taxon>
        <taxon>Nematoda</taxon>
        <taxon>Chromadorea</taxon>
        <taxon>Rhabditida</taxon>
        <taxon>Rhabditina</taxon>
        <taxon>Rhabditomorpha</taxon>
        <taxon>Rhabditoidea</taxon>
        <taxon>Rhabditidae</taxon>
        <taxon>Peloderinae</taxon>
        <taxon>Caenorhabditis</taxon>
    </lineage>
</organism>
<dbReference type="EMBL" id="AF239998">
    <property type="protein sequence ID" value="AAF63494.1"/>
    <property type="molecule type" value="mRNA"/>
</dbReference>
<evidence type="ECO:0000313" key="11">
    <source>
        <dbReference type="Proteomes" id="UP000001940"/>
    </source>
</evidence>
<dbReference type="ComplexPortal" id="CPX-402">
    <property type="entry name" value="Mitotic spindle assembly checkpoint mad-1-mad-2 complex"/>
</dbReference>
<dbReference type="AGR" id="WB:WBGene00003160"/>
<dbReference type="GeneID" id="179338"/>
<comment type="similarity">
    <text evidence="2">Belongs to the MAD1 family.</text>
</comment>
<keyword evidence="6" id="KW-0131">Cell cycle</keyword>
<dbReference type="GO" id="GO:0019901">
    <property type="term" value="F:protein kinase binding"/>
    <property type="evidence" value="ECO:0000353"/>
    <property type="project" value="UniProtKB"/>
</dbReference>
<evidence type="ECO:0000256" key="7">
    <source>
        <dbReference type="SAM" id="Coils"/>
    </source>
</evidence>
<comment type="subcellular location">
    <subcellularLocation>
        <location evidence="1">Nucleus</location>
    </subcellularLocation>
</comment>
<gene>
    <name evidence="10 12" type="primary">mdf-1</name>
    <name evidence="12" type="ORF">C50F4.11</name>
    <name evidence="10" type="ORF">CELE_C50F4.11</name>
</gene>
<keyword evidence="7" id="KW-0175">Coiled coil</keyword>
<evidence type="ECO:0000256" key="3">
    <source>
        <dbReference type="ARBA" id="ARBA00022618"/>
    </source>
</evidence>
<dbReference type="GO" id="GO:0051315">
    <property type="term" value="P:attachment of mitotic spindle microtubules to kinetochore"/>
    <property type="evidence" value="ECO:0000318"/>
    <property type="project" value="GO_Central"/>
</dbReference>
<dbReference type="GO" id="GO:0007094">
    <property type="term" value="P:mitotic spindle assembly checkpoint signaling"/>
    <property type="evidence" value="ECO:0000318"/>
    <property type="project" value="GO_Central"/>
</dbReference>
<proteinExistence type="evidence at protein level"/>
<dbReference type="GO" id="GO:0051301">
    <property type="term" value="P:cell division"/>
    <property type="evidence" value="ECO:0007669"/>
    <property type="project" value="UniProtKB-KW"/>
</dbReference>
<evidence type="ECO:0000256" key="5">
    <source>
        <dbReference type="ARBA" id="ARBA00023242"/>
    </source>
</evidence>
<dbReference type="GO" id="GO:0005635">
    <property type="term" value="C:nuclear envelope"/>
    <property type="evidence" value="ECO:0000318"/>
    <property type="project" value="GO_Central"/>
</dbReference>
<dbReference type="GO" id="GO:0034399">
    <property type="term" value="C:nuclear periphery"/>
    <property type="evidence" value="ECO:0000314"/>
    <property type="project" value="UniProtKB"/>
</dbReference>
<dbReference type="STRING" id="6239.C50F4.11.1"/>
<evidence type="ECO:0000256" key="6">
    <source>
        <dbReference type="ARBA" id="ARBA00023306"/>
    </source>
</evidence>
<dbReference type="MINT" id="G5EFM0"/>
<reference evidence="10" key="5">
    <citation type="submission" date="2024-10" db="EMBL/GenBank/DDBJ databases">
        <authorList>
            <consortium name="WormBase Consortium"/>
            <person name="WormBase"/>
        </authorList>
    </citation>
    <scope>NUCLEOTIDE SEQUENCE</scope>
    <source>
        <strain evidence="10">Bristol N2</strain>
    </source>
</reference>
<dbReference type="PANTHER" id="PTHR23168:SF0">
    <property type="entry name" value="MITOTIC SPINDLE ASSEMBLY CHECKPOINT PROTEIN MAD1"/>
    <property type="match status" value="1"/>
</dbReference>
<keyword evidence="4" id="KW-0498">Mitosis</keyword>
<evidence type="ECO:0000256" key="8">
    <source>
        <dbReference type="SAM" id="MobiDB-lite"/>
    </source>
</evidence>
<dbReference type="FunCoup" id="G5EFM0">
    <property type="interactions" value="205"/>
</dbReference>
<evidence type="ECO:0000256" key="1">
    <source>
        <dbReference type="ARBA" id="ARBA00004123"/>
    </source>
</evidence>
<evidence type="ECO:0007829" key="13">
    <source>
        <dbReference type="PeptideAtlas" id="G5EFM0"/>
    </source>
</evidence>
<reference evidence="10 11" key="1">
    <citation type="journal article" date="1998" name="Science">
        <title>Genome sequence of the nematode C. elegans: a platform for investigating biology.</title>
        <authorList>
            <consortium name="The C. elegans sequencing consortium"/>
            <person name="Sulson J.E."/>
            <person name="Waterston R."/>
        </authorList>
    </citation>
    <scope>NUCLEOTIDE SEQUENCE [LARGE SCALE GENOMIC DNA]</scope>
    <source>
        <strain evidence="10 11">Bristol N2</strain>
    </source>
</reference>
<name>G5EFM0_CAEEL</name>
<dbReference type="GO" id="GO:1990728">
    <property type="term" value="C:mitotic spindle assembly checkpoint MAD1-MAD2 complex"/>
    <property type="evidence" value="ECO:0000353"/>
    <property type="project" value="ComplexPortal"/>
</dbReference>
<reference evidence="10" key="4">
    <citation type="submission" date="2003-03" db="EMBL/GenBank/DDBJ databases">
        <authorList>
            <person name="Sulson J.E."/>
            <person name="Waterston R."/>
        </authorList>
    </citation>
    <scope>NUCLEOTIDE SEQUENCE</scope>
    <source>
        <strain evidence="10">Bristol N2</strain>
    </source>
</reference>
<dbReference type="Bgee" id="WBGene00003160">
    <property type="expression patterns" value="Expressed in adult organism and 4 other cell types or tissues"/>
</dbReference>
<dbReference type="GO" id="GO:0090307">
    <property type="term" value="P:mitotic spindle assembly"/>
    <property type="evidence" value="ECO:0000315"/>
    <property type="project" value="UniProtKB"/>
</dbReference>
<sequence>MNYDEDIVDEDEYEESEATMLFAEEIKKQFKREFPLKAETEKKLKQATFRRHAPVEARKINFDMTLSPVAPIELASAKKEKESAQRQLVTLREDHERMKQMMQTNQAKLAEKTIDLETNREKMLELQEQVELLKQERDDTIAECNRNVDIWTAFGKKYYTWYSMANTQLESVKLYIDNDGKFENDEEVTRLNAVPRQMYRALEQFDYDDETVEELGSGSLLEYEGVSFATRRPPSPETEREIARADQSAANFTLPQSNFTLLEDSNNTIMPEDQTMMTDGCIANRSLIDYEKDEKIQRLLLENSVLKDRLNVSSGRAERSMIFEERNRTLEFEKKALHKQLDSTFSEIEAIRIGQAGNLFNIDEKIPSSSDNSAKQLQLIDRITQLITKNNQLEKDFEAATSRMTKVMRESTDCARRNERLEDAFSSERVRSQDLENEKSRLSEQLELSNNELEKVKKQLEESQSQLDEVLSMTLTVPASEPASLPAPTDAGNSTQIFHMASNPLQDAHNEFQASESRKRKLTDAPAGDQWREQEFAELEKRLYDCESEKKVLESSYNLHKELSSKFRQVCIALTGLQIKLKDADEGICTVQSEYEGGSAQQFVFKYFYGTPRIDMLDVSCESTTEMLRKWEPLMKKYIGDRNSIPAFLAAMTLQLEQDRDFDETMHERTHTFSVLHED</sequence>
<dbReference type="SMR" id="G5EFM0"/>
<feature type="coiled-coil region" evidence="7">
    <location>
        <begin position="74"/>
        <end position="143"/>
    </location>
</feature>
<dbReference type="InterPro" id="IPR008672">
    <property type="entry name" value="Mad1"/>
</dbReference>
<reference evidence="9" key="3">
    <citation type="submission" date="2000-02" db="EMBL/GenBank/DDBJ databases">
        <authorList>
            <person name="Kitagawa R."/>
            <person name="Rose A.M."/>
        </authorList>
    </citation>
    <scope>NUCLEOTIDE SEQUENCE</scope>
</reference>
<evidence type="ECO:0000256" key="2">
    <source>
        <dbReference type="ARBA" id="ARBA00008029"/>
    </source>
</evidence>